<protein>
    <submittedName>
        <fullName evidence="2">Uncharacterized protein</fullName>
    </submittedName>
</protein>
<sequence length="215" mass="24151">MSAYGRKALDSPENTAHHSFDIRNEQSGFSKNTVILSESVGATELGSEAATSNDDLYESGRADEPGSEQGKALAETFCNNTTLTSTYHLSEPMFDNQQDVYDSQLQIEHSNVFELSDSSSQSESDIDDCFKTFEQIRKKLDRYVMECGFAVRKGHTHPDDQRNRDAIVTGCKRHCNFLIGNTATEIRCSLIDDDCSNCHMQGHNIRLCKLLRHKK</sequence>
<accession>A0A397UBR6</accession>
<dbReference type="EMBL" id="QKWP01001604">
    <property type="protein sequence ID" value="RIB07755.1"/>
    <property type="molecule type" value="Genomic_DNA"/>
</dbReference>
<reference evidence="2 3" key="1">
    <citation type="submission" date="2018-06" db="EMBL/GenBank/DDBJ databases">
        <title>Comparative genomics reveals the genomic features of Rhizophagus irregularis, R. cerebriforme, R. diaphanum and Gigaspora rosea, and their symbiotic lifestyle signature.</title>
        <authorList>
            <person name="Morin E."/>
            <person name="San Clemente H."/>
            <person name="Chen E.C.H."/>
            <person name="De La Providencia I."/>
            <person name="Hainaut M."/>
            <person name="Kuo A."/>
            <person name="Kohler A."/>
            <person name="Murat C."/>
            <person name="Tang N."/>
            <person name="Roy S."/>
            <person name="Loubradou J."/>
            <person name="Henrissat B."/>
            <person name="Grigoriev I.V."/>
            <person name="Corradi N."/>
            <person name="Roux C."/>
            <person name="Martin F.M."/>
        </authorList>
    </citation>
    <scope>NUCLEOTIDE SEQUENCE [LARGE SCALE GENOMIC DNA]</scope>
    <source>
        <strain evidence="2 3">DAOM 194757</strain>
    </source>
</reference>
<dbReference type="AlphaFoldDB" id="A0A397UBR6"/>
<feature type="region of interest" description="Disordered" evidence="1">
    <location>
        <begin position="45"/>
        <end position="69"/>
    </location>
</feature>
<feature type="compositionally biased region" description="Basic and acidic residues" evidence="1">
    <location>
        <begin position="7"/>
        <end position="24"/>
    </location>
</feature>
<feature type="region of interest" description="Disordered" evidence="1">
    <location>
        <begin position="1"/>
        <end position="24"/>
    </location>
</feature>
<dbReference type="Proteomes" id="UP000266673">
    <property type="component" value="Unassembled WGS sequence"/>
</dbReference>
<evidence type="ECO:0000313" key="3">
    <source>
        <dbReference type="Proteomes" id="UP000266673"/>
    </source>
</evidence>
<name>A0A397UBR6_9GLOM</name>
<organism evidence="2 3">
    <name type="scientific">Gigaspora rosea</name>
    <dbReference type="NCBI Taxonomy" id="44941"/>
    <lineage>
        <taxon>Eukaryota</taxon>
        <taxon>Fungi</taxon>
        <taxon>Fungi incertae sedis</taxon>
        <taxon>Mucoromycota</taxon>
        <taxon>Glomeromycotina</taxon>
        <taxon>Glomeromycetes</taxon>
        <taxon>Diversisporales</taxon>
        <taxon>Gigasporaceae</taxon>
        <taxon>Gigaspora</taxon>
    </lineage>
</organism>
<proteinExistence type="predicted"/>
<keyword evidence="3" id="KW-1185">Reference proteome</keyword>
<evidence type="ECO:0000313" key="2">
    <source>
        <dbReference type="EMBL" id="RIB07755.1"/>
    </source>
</evidence>
<comment type="caution">
    <text evidence="2">The sequence shown here is derived from an EMBL/GenBank/DDBJ whole genome shotgun (WGS) entry which is preliminary data.</text>
</comment>
<gene>
    <name evidence="2" type="ORF">C2G38_2213480</name>
</gene>
<evidence type="ECO:0000256" key="1">
    <source>
        <dbReference type="SAM" id="MobiDB-lite"/>
    </source>
</evidence>